<dbReference type="Proteomes" id="UP000241238">
    <property type="component" value="Chromosome"/>
</dbReference>
<accession>A0ABN5JE47</accession>
<keyword evidence="2" id="KW-1185">Reference proteome</keyword>
<dbReference type="RefSeq" id="WP_005948945.1">
    <property type="nucleotide sequence ID" value="NZ_CP028103.1"/>
</dbReference>
<dbReference type="GeneID" id="77467040"/>
<protein>
    <recommendedName>
        <fullName evidence="3">Phage gp6-like head-tail connector protein</fullName>
    </recommendedName>
</protein>
<proteinExistence type="predicted"/>
<evidence type="ECO:0008006" key="3">
    <source>
        <dbReference type="Google" id="ProtNLM"/>
    </source>
</evidence>
<evidence type="ECO:0000313" key="2">
    <source>
        <dbReference type="Proteomes" id="UP000241238"/>
    </source>
</evidence>
<name>A0ABN5JE47_FUSVA</name>
<gene>
    <name evidence="1" type="ORF">C4N18_03480</name>
</gene>
<sequence length="133" mass="15121">MGIAEAVKLRLKMFKITVSTEDEDILEYLINKSLNSINNITNQDYTADTFPTPIFEIWVDKAAGEYINLKKTTGELPEDYDLLLLVNQVKLGDTSVNLGEGTASSDEQRLNAAISYLMFGRDRELIRLRRMSR</sequence>
<reference evidence="2" key="1">
    <citation type="journal article" date="2018" name="MSphere">
        <title>Fusobacterium Genomics Using MinION and Illumina Sequencing Enables Genome Completion and Correction.</title>
        <authorList>
            <person name="Todd S.M."/>
            <person name="Settlage R.E."/>
            <person name="Lahmers K.K."/>
            <person name="Slade D.J."/>
        </authorList>
    </citation>
    <scope>NUCLEOTIDE SEQUENCE [LARGE SCALE GENOMIC DNA]</scope>
    <source>
        <strain evidence="2">ATCC 27725</strain>
    </source>
</reference>
<evidence type="ECO:0000313" key="1">
    <source>
        <dbReference type="EMBL" id="AVQ30336.1"/>
    </source>
</evidence>
<organism evidence="1 2">
    <name type="scientific">Fusobacterium varium ATCC 27725</name>
    <dbReference type="NCBI Taxonomy" id="469618"/>
    <lineage>
        <taxon>Bacteria</taxon>
        <taxon>Fusobacteriati</taxon>
        <taxon>Fusobacteriota</taxon>
        <taxon>Fusobacteriia</taxon>
        <taxon>Fusobacteriales</taxon>
        <taxon>Fusobacteriaceae</taxon>
        <taxon>Fusobacterium</taxon>
    </lineage>
</organism>
<dbReference type="EMBL" id="CP028103">
    <property type="protein sequence ID" value="AVQ30336.1"/>
    <property type="molecule type" value="Genomic_DNA"/>
</dbReference>